<dbReference type="EMBL" id="JANHOG010000231">
    <property type="protein sequence ID" value="KAJ3556555.1"/>
    <property type="molecule type" value="Genomic_DNA"/>
</dbReference>
<protein>
    <submittedName>
        <fullName evidence="1">Uncharacterized protein</fullName>
    </submittedName>
</protein>
<evidence type="ECO:0000313" key="1">
    <source>
        <dbReference type="EMBL" id="KAJ3556555.1"/>
    </source>
</evidence>
<accession>A0ACC1T9U1</accession>
<keyword evidence="2" id="KW-1185">Reference proteome</keyword>
<proteinExistence type="predicted"/>
<dbReference type="Proteomes" id="UP001148662">
    <property type="component" value="Unassembled WGS sequence"/>
</dbReference>
<sequence>MLRNPRQANTKNAQEYQDISQVDPWVTIDRKLRGREEDKVHDCRDDMDTLLVFAGLYSAVLVSFLIQSLQNLQENYQKTSVDLLRQITSQTSSYTLSNGSLNSTAPPLSPSSPFEAASTDVIVNICWFASLILSLSTASFGMLVKQWLREYLATDRTAPEERIRILHFRARGVEDWKLFEIAAILPLFLQLSLALFFVGLCYLASETHPKLRATSLTLVSGWAFLFGLAVLAPLVSARCPYKTTFLKAAFRRVRPHLRDRLINPTLRFVRHLSSRLYSGINQFFSNISKLCSQLARLLRTRHGDSRAQQPEEDDASHSDDSEHSLFHLPYPLMNALEHPLMNALEHPLVNALEHPLYAYDAMPEEDGARTSEGNDLQIFAEVDGVLRDDNLLVAVRSALQRRRLVAEEMLRFVVSMLHGRLGSFQVSDLLDSTEILEKFDELAPSTRLSFLNILSDALQREGGAIWVVQIISLMLLLGREGPSYLEDMTLVFQHVLLEQPRCMVPLIFLGSMENTRLTTESWQINVFLTLTTAFKAVDPSILRSVIHRTYVEDSAEPTFESKTYSHLLNNVMPVHADNAELEYRVILRVLDTLLRLVISFLQGIADGVTDSESKALDASNIAHFMELFQFLLDAFPVMDRVTSDEYWFEPFKLYRQISDLMKSVLSTPALISILLECLGAHQGFLSPLAWQYVFCGLTRHAFGSLSADDEANILATITTFFRTKLHSQAPLTAYKTLICTACVPFRLPSSDDHRAQLKHIFSLITVSLNKASHLTSRSLPLSPLTDSESPSHKLLDEESNIVSALARVVLSWIDDDSANGLPFGTAIRLRSYDLSDSDAVEEDNATYYKWRDLFDVSESTYTDELIALLRNLSSGNVRDWRGRTFWRIRRLEDMERGDYYGHSLGTTQDAAPSAHSAISLELADRSAEAVSDSVASQVLSSGGWDADYGKIMQQQAYRSEDPMAREDPVVGTEDLRTPADNAPESLRGMSGWESQNVDEADQTSDVQFGQMTGLAESREGTMSGADGGYAGIVASASAGERTGVFNNLDLSLTSFYHG</sequence>
<organism evidence="1 2">
    <name type="scientific">Phlebia brevispora</name>
    <dbReference type="NCBI Taxonomy" id="194682"/>
    <lineage>
        <taxon>Eukaryota</taxon>
        <taxon>Fungi</taxon>
        <taxon>Dikarya</taxon>
        <taxon>Basidiomycota</taxon>
        <taxon>Agaricomycotina</taxon>
        <taxon>Agaricomycetes</taxon>
        <taxon>Polyporales</taxon>
        <taxon>Meruliaceae</taxon>
        <taxon>Phlebia</taxon>
    </lineage>
</organism>
<gene>
    <name evidence="1" type="ORF">NM688_g1964</name>
</gene>
<evidence type="ECO:0000313" key="2">
    <source>
        <dbReference type="Proteomes" id="UP001148662"/>
    </source>
</evidence>
<reference evidence="1" key="1">
    <citation type="submission" date="2022-07" db="EMBL/GenBank/DDBJ databases">
        <title>Genome Sequence of Phlebia brevispora.</title>
        <authorList>
            <person name="Buettner E."/>
        </authorList>
    </citation>
    <scope>NUCLEOTIDE SEQUENCE</scope>
    <source>
        <strain evidence="1">MPL23</strain>
    </source>
</reference>
<name>A0ACC1T9U1_9APHY</name>
<comment type="caution">
    <text evidence="1">The sequence shown here is derived from an EMBL/GenBank/DDBJ whole genome shotgun (WGS) entry which is preliminary data.</text>
</comment>